<dbReference type="EMBL" id="CP159837">
    <property type="protein sequence ID" value="XCM38481.1"/>
    <property type="molecule type" value="Genomic_DNA"/>
</dbReference>
<evidence type="ECO:0000256" key="3">
    <source>
        <dbReference type="ARBA" id="ARBA00022457"/>
    </source>
</evidence>
<dbReference type="InterPro" id="IPR047127">
    <property type="entry name" value="MutT-like"/>
</dbReference>
<evidence type="ECO:0000256" key="8">
    <source>
        <dbReference type="ARBA" id="ARBA00022842"/>
    </source>
</evidence>
<reference evidence="15" key="1">
    <citation type="submission" date="2024-07" db="EMBL/GenBank/DDBJ databases">
        <authorList>
            <person name="Kim Y.J."/>
            <person name="Jeong J.Y."/>
        </authorList>
    </citation>
    <scope>NUCLEOTIDE SEQUENCE</scope>
    <source>
        <strain evidence="15">GIHE-MW2</strain>
    </source>
</reference>
<keyword evidence="6" id="KW-0227">DNA damage</keyword>
<dbReference type="InterPro" id="IPR020084">
    <property type="entry name" value="NUDIX_hydrolase_CS"/>
</dbReference>
<evidence type="ECO:0000256" key="1">
    <source>
        <dbReference type="ARBA" id="ARBA00001946"/>
    </source>
</evidence>
<evidence type="ECO:0000256" key="5">
    <source>
        <dbReference type="ARBA" id="ARBA00022723"/>
    </source>
</evidence>
<feature type="binding site" evidence="13">
    <location>
        <position position="64"/>
    </location>
    <ligand>
        <name>Mg(2+)</name>
        <dbReference type="ChEBI" id="CHEBI:18420"/>
    </ligand>
</feature>
<dbReference type="GO" id="GO:0008413">
    <property type="term" value="F:8-oxo-7,8-dihydroguanosine triphosphate pyrophosphatase activity"/>
    <property type="evidence" value="ECO:0007669"/>
    <property type="project" value="InterPro"/>
</dbReference>
<gene>
    <name evidence="15" type="primary">mutT</name>
    <name evidence="15" type="ORF">ABWT76_001334</name>
</gene>
<dbReference type="GO" id="GO:0044716">
    <property type="term" value="F:8-oxo-GDP phosphatase activity"/>
    <property type="evidence" value="ECO:0007669"/>
    <property type="project" value="TreeGrafter"/>
</dbReference>
<evidence type="ECO:0000256" key="7">
    <source>
        <dbReference type="ARBA" id="ARBA00022801"/>
    </source>
</evidence>
<evidence type="ECO:0000256" key="2">
    <source>
        <dbReference type="ARBA" id="ARBA00005582"/>
    </source>
</evidence>
<evidence type="ECO:0000313" key="15">
    <source>
        <dbReference type="EMBL" id="XCM38481.1"/>
    </source>
</evidence>
<dbReference type="GO" id="GO:0035539">
    <property type="term" value="F:8-oxo-7,8-dihydrodeoxyguanosine triphosphate pyrophosphatase activity"/>
    <property type="evidence" value="ECO:0007669"/>
    <property type="project" value="UniProtKB-EC"/>
</dbReference>
<keyword evidence="8 13" id="KW-0460">Magnesium</keyword>
<keyword evidence="4" id="KW-0235">DNA replication</keyword>
<evidence type="ECO:0000256" key="13">
    <source>
        <dbReference type="PIRSR" id="PIRSR603561-2"/>
    </source>
</evidence>
<feature type="binding site" evidence="12">
    <location>
        <begin position="41"/>
        <end position="44"/>
    </location>
    <ligand>
        <name>8-oxo-dGTP</name>
        <dbReference type="ChEBI" id="CHEBI:77896"/>
    </ligand>
</feature>
<dbReference type="InterPro" id="IPR020476">
    <property type="entry name" value="Nudix_hydrolase"/>
</dbReference>
<dbReference type="EC" id="3.6.1.55" evidence="11"/>
<sequence length="135" mass="15329">MSETLTPIPHKCIGVAVIWNDRGQILIDRRKAHGLHGGLWEFPGGKIEPGETVEACIQREIREELGIEIAVQAHLITVEHTYSHFRVSLMVHHCRHLAGEPQPLECDEVRWVNLDQLEQFTFPQANVKIIEALKG</sequence>
<comment type="cofactor">
    <cofactor evidence="1 13">
        <name>Mg(2+)</name>
        <dbReference type="ChEBI" id="CHEBI:18420"/>
    </cofactor>
</comment>
<dbReference type="RefSeq" id="WP_054466742.1">
    <property type="nucleotide sequence ID" value="NZ_CP159837.1"/>
</dbReference>
<comment type="catalytic activity">
    <reaction evidence="10">
        <text>8-oxo-dGTP + H2O = 8-oxo-dGMP + diphosphate + H(+)</text>
        <dbReference type="Rhea" id="RHEA:31575"/>
        <dbReference type="ChEBI" id="CHEBI:15377"/>
        <dbReference type="ChEBI" id="CHEBI:15378"/>
        <dbReference type="ChEBI" id="CHEBI:33019"/>
        <dbReference type="ChEBI" id="CHEBI:63224"/>
        <dbReference type="ChEBI" id="CHEBI:77896"/>
        <dbReference type="EC" id="3.6.1.55"/>
    </reaction>
</comment>
<dbReference type="InterPro" id="IPR003561">
    <property type="entry name" value="Mutator_MutT"/>
</dbReference>
<keyword evidence="3" id="KW-0515">Mutator protein</keyword>
<feature type="binding site" evidence="13">
    <location>
        <position position="44"/>
    </location>
    <ligand>
        <name>Mg(2+)</name>
        <dbReference type="ChEBI" id="CHEBI:18420"/>
    </ligand>
</feature>
<dbReference type="GO" id="GO:0044715">
    <property type="term" value="F:8-oxo-dGDP phosphatase activity"/>
    <property type="evidence" value="ECO:0007669"/>
    <property type="project" value="TreeGrafter"/>
</dbReference>
<dbReference type="GO" id="GO:0046872">
    <property type="term" value="F:metal ion binding"/>
    <property type="evidence" value="ECO:0007669"/>
    <property type="project" value="UniProtKB-KW"/>
</dbReference>
<dbReference type="PANTHER" id="PTHR47707">
    <property type="entry name" value="8-OXO-DGTP DIPHOSPHATASE"/>
    <property type="match status" value="1"/>
</dbReference>
<evidence type="ECO:0000256" key="10">
    <source>
        <dbReference type="ARBA" id="ARBA00035861"/>
    </source>
</evidence>
<feature type="domain" description="Nudix hydrolase" evidence="14">
    <location>
        <begin position="8"/>
        <end position="135"/>
    </location>
</feature>
<feature type="binding site" evidence="12">
    <location>
        <position position="30"/>
    </location>
    <ligand>
        <name>8-oxo-dGTP</name>
        <dbReference type="ChEBI" id="CHEBI:77896"/>
    </ligand>
</feature>
<dbReference type="CDD" id="cd03425">
    <property type="entry name" value="NUDIX_MutT_NudA_like"/>
    <property type="match status" value="1"/>
</dbReference>
<dbReference type="GO" id="GO:0006260">
    <property type="term" value="P:DNA replication"/>
    <property type="evidence" value="ECO:0007669"/>
    <property type="project" value="UniProtKB-KW"/>
</dbReference>
<accession>A0AAU8JK39</accession>
<feature type="binding site" evidence="12">
    <location>
        <position position="126"/>
    </location>
    <ligand>
        <name>8-oxo-dGTP</name>
        <dbReference type="ChEBI" id="CHEBI:77896"/>
    </ligand>
</feature>
<evidence type="ECO:0000256" key="4">
    <source>
        <dbReference type="ARBA" id="ARBA00022705"/>
    </source>
</evidence>
<name>A0AAU8JK39_9CYAN</name>
<dbReference type="AlphaFoldDB" id="A0AAU8JK39"/>
<dbReference type="Pfam" id="PF14815">
    <property type="entry name" value="NUDIX_4"/>
    <property type="match status" value="1"/>
</dbReference>
<evidence type="ECO:0000256" key="6">
    <source>
        <dbReference type="ARBA" id="ARBA00022763"/>
    </source>
</evidence>
<organism evidence="15">
    <name type="scientific">Planktothricoides raciborskii GIHE-MW2</name>
    <dbReference type="NCBI Taxonomy" id="2792601"/>
    <lineage>
        <taxon>Bacteria</taxon>
        <taxon>Bacillati</taxon>
        <taxon>Cyanobacteriota</taxon>
        <taxon>Cyanophyceae</taxon>
        <taxon>Oscillatoriophycideae</taxon>
        <taxon>Oscillatoriales</taxon>
        <taxon>Oscillatoriaceae</taxon>
        <taxon>Planktothricoides</taxon>
    </lineage>
</organism>
<keyword evidence="9" id="KW-0234">DNA repair</keyword>
<comment type="similarity">
    <text evidence="2">Belongs to the Nudix hydrolase family.</text>
</comment>
<evidence type="ECO:0000256" key="11">
    <source>
        <dbReference type="ARBA" id="ARBA00038905"/>
    </source>
</evidence>
<dbReference type="InterPro" id="IPR029119">
    <property type="entry name" value="MutY_C"/>
</dbReference>
<dbReference type="GO" id="GO:0006281">
    <property type="term" value="P:DNA repair"/>
    <property type="evidence" value="ECO:0007669"/>
    <property type="project" value="UniProtKB-KW"/>
</dbReference>
<proteinExistence type="inferred from homology"/>
<dbReference type="NCBIfam" id="TIGR00586">
    <property type="entry name" value="mutt"/>
    <property type="match status" value="1"/>
</dbReference>
<evidence type="ECO:0000256" key="12">
    <source>
        <dbReference type="PIRSR" id="PIRSR603561-1"/>
    </source>
</evidence>
<dbReference type="PANTHER" id="PTHR47707:SF1">
    <property type="entry name" value="NUDIX HYDROLASE FAMILY PROTEIN"/>
    <property type="match status" value="1"/>
</dbReference>
<dbReference type="Gene3D" id="3.90.79.10">
    <property type="entry name" value="Nucleoside Triphosphate Pyrophosphohydrolase"/>
    <property type="match status" value="1"/>
</dbReference>
<dbReference type="InterPro" id="IPR000086">
    <property type="entry name" value="NUDIX_hydrolase_dom"/>
</dbReference>
<dbReference type="PROSITE" id="PS51462">
    <property type="entry name" value="NUDIX"/>
    <property type="match status" value="1"/>
</dbReference>
<protein>
    <recommendedName>
        <fullName evidence="11">8-oxo-dGTP diphosphatase</fullName>
        <ecNumber evidence="11">3.6.1.55</ecNumber>
    </recommendedName>
</protein>
<dbReference type="PROSITE" id="PS00893">
    <property type="entry name" value="NUDIX_BOX"/>
    <property type="match status" value="1"/>
</dbReference>
<evidence type="ECO:0000256" key="9">
    <source>
        <dbReference type="ARBA" id="ARBA00023204"/>
    </source>
</evidence>
<dbReference type="SUPFAM" id="SSF55811">
    <property type="entry name" value="Nudix"/>
    <property type="match status" value="1"/>
</dbReference>
<evidence type="ECO:0000259" key="14">
    <source>
        <dbReference type="PROSITE" id="PS51462"/>
    </source>
</evidence>
<keyword evidence="5 13" id="KW-0479">Metal-binding</keyword>
<dbReference type="InterPro" id="IPR015797">
    <property type="entry name" value="NUDIX_hydrolase-like_dom_sf"/>
</dbReference>
<dbReference type="PRINTS" id="PR00502">
    <property type="entry name" value="NUDIXFAMILY"/>
</dbReference>
<keyword evidence="7 15" id="KW-0378">Hydrolase</keyword>